<feature type="transmembrane region" description="Helical" evidence="1">
    <location>
        <begin position="164"/>
        <end position="183"/>
    </location>
</feature>
<proteinExistence type="predicted"/>
<evidence type="ECO:0000256" key="1">
    <source>
        <dbReference type="SAM" id="Phobius"/>
    </source>
</evidence>
<dbReference type="OrthoDB" id="327431at2"/>
<dbReference type="RefSeq" id="WP_138364244.1">
    <property type="nucleotide sequence ID" value="NZ_VCEJ01000002.1"/>
</dbReference>
<dbReference type="Proteomes" id="UP000306402">
    <property type="component" value="Unassembled WGS sequence"/>
</dbReference>
<protein>
    <recommendedName>
        <fullName evidence="4">Permease</fullName>
    </recommendedName>
</protein>
<feature type="transmembrane region" description="Helical" evidence="1">
    <location>
        <begin position="189"/>
        <end position="211"/>
    </location>
</feature>
<accession>A0A5R9L3S7</accession>
<dbReference type="AlphaFoldDB" id="A0A5R9L3S7"/>
<evidence type="ECO:0008006" key="4">
    <source>
        <dbReference type="Google" id="ProtNLM"/>
    </source>
</evidence>
<comment type="caution">
    <text evidence="2">The sequence shown here is derived from an EMBL/GenBank/DDBJ whole genome shotgun (WGS) entry which is preliminary data.</text>
</comment>
<sequence length="230" mass="25152">MFLGHYGLAFGAKKVAPRVSLLTLFVAVEFVDILWPFLLLFNVEQVEIHSGASGITPFEFVHYPYTHSLLMGIVWGALLGFAYWLLNKDVRGSIVVGLAVLSHWFLDLIVHVPDLPLTFSDSPKFGLGLWHSMPLTLLVESILFFGGIFIYVKNTKATSSKGTWALWLLVIFFVAGNLYNMFGPPPQDSIPALVGSFAVLQGIVLGLAHLVDSNRTGVDDNIGSSSSIGK</sequence>
<name>A0A5R9L3S7_9BACT</name>
<feature type="transmembrane region" description="Helical" evidence="1">
    <location>
        <begin position="93"/>
        <end position="112"/>
    </location>
</feature>
<reference evidence="2 3" key="1">
    <citation type="submission" date="2019-05" db="EMBL/GenBank/DDBJ databases">
        <authorList>
            <person name="Qu J.-H."/>
        </authorList>
    </citation>
    <scope>NUCLEOTIDE SEQUENCE [LARGE SCALE GENOMIC DNA]</scope>
    <source>
        <strain evidence="2 3">T17</strain>
    </source>
</reference>
<keyword evidence="3" id="KW-1185">Reference proteome</keyword>
<feature type="transmembrane region" description="Helical" evidence="1">
    <location>
        <begin position="132"/>
        <end position="152"/>
    </location>
</feature>
<keyword evidence="1" id="KW-0812">Transmembrane</keyword>
<keyword evidence="1" id="KW-0472">Membrane</keyword>
<evidence type="ECO:0000313" key="2">
    <source>
        <dbReference type="EMBL" id="TLV03037.1"/>
    </source>
</evidence>
<keyword evidence="1" id="KW-1133">Transmembrane helix</keyword>
<gene>
    <name evidence="2" type="ORF">FEN17_05345</name>
</gene>
<feature type="transmembrane region" description="Helical" evidence="1">
    <location>
        <begin position="63"/>
        <end position="86"/>
    </location>
</feature>
<evidence type="ECO:0000313" key="3">
    <source>
        <dbReference type="Proteomes" id="UP000306402"/>
    </source>
</evidence>
<feature type="transmembrane region" description="Helical" evidence="1">
    <location>
        <begin position="21"/>
        <end position="43"/>
    </location>
</feature>
<organism evidence="2 3">
    <name type="scientific">Dyadobacter luticola</name>
    <dbReference type="NCBI Taxonomy" id="1979387"/>
    <lineage>
        <taxon>Bacteria</taxon>
        <taxon>Pseudomonadati</taxon>
        <taxon>Bacteroidota</taxon>
        <taxon>Cytophagia</taxon>
        <taxon>Cytophagales</taxon>
        <taxon>Spirosomataceae</taxon>
        <taxon>Dyadobacter</taxon>
    </lineage>
</organism>
<dbReference type="EMBL" id="VCEJ01000002">
    <property type="protein sequence ID" value="TLV03037.1"/>
    <property type="molecule type" value="Genomic_DNA"/>
</dbReference>